<dbReference type="Gene3D" id="3.30.420.40">
    <property type="match status" value="1"/>
</dbReference>
<protein>
    <recommendedName>
        <fullName evidence="3">Actin</fullName>
    </recommendedName>
</protein>
<evidence type="ECO:0000313" key="2">
    <source>
        <dbReference type="Proteomes" id="UP001328107"/>
    </source>
</evidence>
<dbReference type="Proteomes" id="UP001328107">
    <property type="component" value="Unassembled WGS sequence"/>
</dbReference>
<reference evidence="2" key="1">
    <citation type="submission" date="2022-10" db="EMBL/GenBank/DDBJ databases">
        <title>Genome assembly of Pristionchus species.</title>
        <authorList>
            <person name="Yoshida K."/>
            <person name="Sommer R.J."/>
        </authorList>
    </citation>
    <scope>NUCLEOTIDE SEQUENCE [LARGE SCALE GENOMIC DNA]</scope>
    <source>
        <strain evidence="2">RS5460</strain>
    </source>
</reference>
<keyword evidence="2" id="KW-1185">Reference proteome</keyword>
<gene>
    <name evidence="1" type="ORF">PMAYCL1PPCAC_18252</name>
</gene>
<dbReference type="Pfam" id="PF00022">
    <property type="entry name" value="Actin"/>
    <property type="match status" value="1"/>
</dbReference>
<dbReference type="InterPro" id="IPR043129">
    <property type="entry name" value="ATPase_NBD"/>
</dbReference>
<evidence type="ECO:0008006" key="3">
    <source>
        <dbReference type="Google" id="ProtNLM"/>
    </source>
</evidence>
<accession>A0AAN5I142</accession>
<dbReference type="AlphaFoldDB" id="A0AAN5I142"/>
<evidence type="ECO:0000313" key="1">
    <source>
        <dbReference type="EMBL" id="GMR48057.1"/>
    </source>
</evidence>
<comment type="caution">
    <text evidence="1">The sequence shown here is derived from an EMBL/GenBank/DDBJ whole genome shotgun (WGS) entry which is preliminary data.</text>
</comment>
<dbReference type="SUPFAM" id="SSF53067">
    <property type="entry name" value="Actin-like ATPase domain"/>
    <property type="match status" value="1"/>
</dbReference>
<dbReference type="InterPro" id="IPR004000">
    <property type="entry name" value="Actin"/>
</dbReference>
<dbReference type="PANTHER" id="PTHR11937">
    <property type="entry name" value="ACTIN"/>
    <property type="match status" value="1"/>
</dbReference>
<organism evidence="1 2">
    <name type="scientific">Pristionchus mayeri</name>
    <dbReference type="NCBI Taxonomy" id="1317129"/>
    <lineage>
        <taxon>Eukaryota</taxon>
        <taxon>Metazoa</taxon>
        <taxon>Ecdysozoa</taxon>
        <taxon>Nematoda</taxon>
        <taxon>Chromadorea</taxon>
        <taxon>Rhabditida</taxon>
        <taxon>Rhabditina</taxon>
        <taxon>Diplogasteromorpha</taxon>
        <taxon>Diplogasteroidea</taxon>
        <taxon>Neodiplogasteridae</taxon>
        <taxon>Pristionchus</taxon>
    </lineage>
</organism>
<sequence>QTAFVSQDPQEESGKAASVTVSLAPFNPLPSMPKSLLVDNSRFMATEGLFAPKKWNIEGKGLHHLIHESIQNSPIDARRVLYRNIYLAGGASLLPGLAERLETELANIVPQSIHSQVHISPWRYNAAFLGAQVVASSGTFNDSCVDLSSLPSFLQKLRNAPF</sequence>
<proteinExistence type="predicted"/>
<name>A0AAN5I142_9BILA</name>
<dbReference type="EMBL" id="BTRK01000004">
    <property type="protein sequence ID" value="GMR48057.1"/>
    <property type="molecule type" value="Genomic_DNA"/>
</dbReference>
<feature type="non-terminal residue" evidence="1">
    <location>
        <position position="1"/>
    </location>
</feature>